<dbReference type="AlphaFoldDB" id="A0AAD4R2E8"/>
<protein>
    <submittedName>
        <fullName evidence="1">Gag protein</fullName>
    </submittedName>
</protein>
<name>A0AAD4R2E8_9BILA</name>
<evidence type="ECO:0000313" key="2">
    <source>
        <dbReference type="Proteomes" id="UP001201812"/>
    </source>
</evidence>
<proteinExistence type="predicted"/>
<reference evidence="1" key="1">
    <citation type="submission" date="2022-01" db="EMBL/GenBank/DDBJ databases">
        <title>Genome Sequence Resource for Two Populations of Ditylenchus destructor, the Migratory Endoparasitic Phytonematode.</title>
        <authorList>
            <person name="Zhang H."/>
            <person name="Lin R."/>
            <person name="Xie B."/>
        </authorList>
    </citation>
    <scope>NUCLEOTIDE SEQUENCE</scope>
    <source>
        <strain evidence="1">BazhouSP</strain>
    </source>
</reference>
<organism evidence="1 2">
    <name type="scientific">Ditylenchus destructor</name>
    <dbReference type="NCBI Taxonomy" id="166010"/>
    <lineage>
        <taxon>Eukaryota</taxon>
        <taxon>Metazoa</taxon>
        <taxon>Ecdysozoa</taxon>
        <taxon>Nematoda</taxon>
        <taxon>Chromadorea</taxon>
        <taxon>Rhabditida</taxon>
        <taxon>Tylenchina</taxon>
        <taxon>Tylenchomorpha</taxon>
        <taxon>Sphaerularioidea</taxon>
        <taxon>Anguinidae</taxon>
        <taxon>Anguininae</taxon>
        <taxon>Ditylenchus</taxon>
    </lineage>
</organism>
<dbReference type="EMBL" id="JAKKPZ010000057">
    <property type="protein sequence ID" value="KAI1705365.1"/>
    <property type="molecule type" value="Genomic_DNA"/>
</dbReference>
<dbReference type="PANTHER" id="PTHR22954:SF3">
    <property type="entry name" value="PROTEIN CBG08539"/>
    <property type="match status" value="1"/>
</dbReference>
<accession>A0AAD4R2E8</accession>
<dbReference type="InterPro" id="IPR005312">
    <property type="entry name" value="DUF1759"/>
</dbReference>
<dbReference type="Proteomes" id="UP001201812">
    <property type="component" value="Unassembled WGS sequence"/>
</dbReference>
<evidence type="ECO:0000313" key="1">
    <source>
        <dbReference type="EMBL" id="KAI1705365.1"/>
    </source>
</evidence>
<gene>
    <name evidence="1" type="ORF">DdX_13680</name>
</gene>
<sequence length="619" mass="69762">MSAPFQREIEPRFNSLSGFIKESIKLAARQLTPTLNNVGSRTLLRFKLQAQHLIDRIQSGISRLEETDREWISFIHTRIGSEFTEAKADYSNFLLGQEGDRCHFHDLIERGREAITSLEQALKAHLNCERNSAFSLPHQTDNASCHQPRHSIAEANEHTYTAHQASLNTTTAIGPYGITTIQLPQIEPPIFSGDPLQWPTFWAIFEATVHSKPISNAEKMSYLVMFLRNNAKTAINGYHITHDNYPIVIELLKRRFGNQKVIGEILQQELISLPKATNATQSLCTFSDSVERLCRQMRSLQISYEHPVISSIVKSKLPYSVLTKVLERERTEGESWTAAKLRKTIQDIIDIRDSAQQRTYVCRNTSENIPEASNQRCPNNSLPLTPSHTSEKTDLFAFDAKIVAVSQETSSKCELAPTEIASEPVTEIIGRLPLSETADSSLPEISKVIEDLPIVGADIKKSDSSHDLRPIYNEQIHMQKNEEIKEHGITNQSPPKYAIHIHLNVQSDKINITLKLLHQPTNAYRKGAENSVIKNLAGTNLRTVASYLLCRGKCVLCFTRLLCRCSRTRTNETSHLSTKMTTEPSLSIRNVTVLSFSNFRTDVSSRPARPPNHFLCACD</sequence>
<comment type="caution">
    <text evidence="1">The sequence shown here is derived from an EMBL/GenBank/DDBJ whole genome shotgun (WGS) entry which is preliminary data.</text>
</comment>
<dbReference type="Pfam" id="PF03564">
    <property type="entry name" value="DUF1759"/>
    <property type="match status" value="1"/>
</dbReference>
<dbReference type="PANTHER" id="PTHR22954">
    <property type="entry name" value="RETROVIRAL PROTEASE-RELATED"/>
    <property type="match status" value="1"/>
</dbReference>
<keyword evidence="2" id="KW-1185">Reference proteome</keyword>